<evidence type="ECO:0008006" key="15">
    <source>
        <dbReference type="Google" id="ProtNLM"/>
    </source>
</evidence>
<sequence length="281" mass="33359">MYKVFSFTNTDEAVPYMDKKILRYIDEQITDSFECFKDCDILAFDWYDVQSEKKEDFKMLLYLDGKDLLVFCETSEAEEKANMILHTMTGEEGATNERLFYHFFSLLLKGDMDFLNNLEEEISNNEDKVLSGDKASYLKYITAWRQELLRLKRYYEQLNFIFDEMTVNDNQLFSEDGVRRLMTLRNRTDRYLSAVKNLQEMVSQLREAYQSQLAIEQNDLMKIFTVVTVIFLPLSLLAGWYGMNFSHIPELKWKYGYPLVILVSIVTVAALIWKFKKKKWL</sequence>
<keyword evidence="4" id="KW-1003">Cell membrane</keyword>
<keyword evidence="5 12" id="KW-0812">Transmembrane</keyword>
<dbReference type="GO" id="GO:0005886">
    <property type="term" value="C:plasma membrane"/>
    <property type="evidence" value="ECO:0007669"/>
    <property type="project" value="UniProtKB-SubCell"/>
</dbReference>
<evidence type="ECO:0000256" key="9">
    <source>
        <dbReference type="ARBA" id="ARBA00023136"/>
    </source>
</evidence>
<dbReference type="CDD" id="cd12826">
    <property type="entry name" value="EcCorA_ZntB-like_u1"/>
    <property type="match status" value="1"/>
</dbReference>
<feature type="transmembrane region" description="Helical" evidence="12">
    <location>
        <begin position="223"/>
        <end position="243"/>
    </location>
</feature>
<evidence type="ECO:0000256" key="3">
    <source>
        <dbReference type="ARBA" id="ARBA00022448"/>
    </source>
</evidence>
<dbReference type="RefSeq" id="WP_111917759.1">
    <property type="nucleotide sequence ID" value="NZ_CP030280.1"/>
</dbReference>
<dbReference type="GO" id="GO:0015095">
    <property type="term" value="F:magnesium ion transmembrane transporter activity"/>
    <property type="evidence" value="ECO:0007669"/>
    <property type="project" value="TreeGrafter"/>
</dbReference>
<dbReference type="Gene3D" id="1.20.58.340">
    <property type="entry name" value="Magnesium transport protein CorA, transmembrane region"/>
    <property type="match status" value="2"/>
</dbReference>
<dbReference type="InterPro" id="IPR045863">
    <property type="entry name" value="CorA_TM1_TM2"/>
</dbReference>
<evidence type="ECO:0000313" key="14">
    <source>
        <dbReference type="Proteomes" id="UP000250003"/>
    </source>
</evidence>
<protein>
    <recommendedName>
        <fullName evidence="15">Magnesium transporter</fullName>
    </recommendedName>
</protein>
<comment type="function">
    <text evidence="11">Mediates influx of magnesium ions. Alternates between open and closed states. Activated by low cytoplasmic Mg(2+) levels. Inactive when cytoplasmic Mg(2+) levels are high.</text>
</comment>
<dbReference type="AlphaFoldDB" id="A0A2Z4U7K9"/>
<dbReference type="GO" id="GO:0000287">
    <property type="term" value="F:magnesium ion binding"/>
    <property type="evidence" value="ECO:0007669"/>
    <property type="project" value="TreeGrafter"/>
</dbReference>
<keyword evidence="3" id="KW-0813">Transport</keyword>
<dbReference type="InterPro" id="IPR002523">
    <property type="entry name" value="MgTranspt_CorA/ZnTranspt_ZntB"/>
</dbReference>
<comment type="subcellular location">
    <subcellularLocation>
        <location evidence="1">Cell membrane</location>
        <topology evidence="1">Multi-pass membrane protein</topology>
    </subcellularLocation>
</comment>
<comment type="catalytic activity">
    <reaction evidence="10">
        <text>Mg(2+)(in) = Mg(2+)(out)</text>
        <dbReference type="Rhea" id="RHEA:29827"/>
        <dbReference type="ChEBI" id="CHEBI:18420"/>
    </reaction>
</comment>
<proteinExistence type="inferred from homology"/>
<dbReference type="InterPro" id="IPR045861">
    <property type="entry name" value="CorA_cytoplasmic_dom"/>
</dbReference>
<evidence type="ECO:0000256" key="11">
    <source>
        <dbReference type="ARBA" id="ARBA00045497"/>
    </source>
</evidence>
<name>A0A2Z4U7K9_9FIRM</name>
<dbReference type="EMBL" id="CP030280">
    <property type="protein sequence ID" value="AWY96899.1"/>
    <property type="molecule type" value="Genomic_DNA"/>
</dbReference>
<keyword evidence="6" id="KW-0460">Magnesium</keyword>
<evidence type="ECO:0000256" key="4">
    <source>
        <dbReference type="ARBA" id="ARBA00022475"/>
    </source>
</evidence>
<dbReference type="PANTHER" id="PTHR46494">
    <property type="entry name" value="CORA FAMILY METAL ION TRANSPORTER (EUROFUNG)"/>
    <property type="match status" value="1"/>
</dbReference>
<keyword evidence="8" id="KW-0406">Ion transport</keyword>
<comment type="similarity">
    <text evidence="2">Belongs to the CorA metal ion transporter (MIT) (TC 1.A.35) family.</text>
</comment>
<keyword evidence="14" id="KW-1185">Reference proteome</keyword>
<dbReference type="Pfam" id="PF01544">
    <property type="entry name" value="CorA"/>
    <property type="match status" value="1"/>
</dbReference>
<evidence type="ECO:0000256" key="5">
    <source>
        <dbReference type="ARBA" id="ARBA00022692"/>
    </source>
</evidence>
<dbReference type="SUPFAM" id="SSF143865">
    <property type="entry name" value="CorA soluble domain-like"/>
    <property type="match status" value="1"/>
</dbReference>
<dbReference type="PANTHER" id="PTHR46494:SF1">
    <property type="entry name" value="CORA FAMILY METAL ION TRANSPORTER (EUROFUNG)"/>
    <property type="match status" value="1"/>
</dbReference>
<evidence type="ECO:0000256" key="6">
    <source>
        <dbReference type="ARBA" id="ARBA00022842"/>
    </source>
</evidence>
<accession>A0A2Z4U7K9</accession>
<keyword evidence="7 12" id="KW-1133">Transmembrane helix</keyword>
<gene>
    <name evidence="13" type="ORF">DQQ01_00525</name>
</gene>
<evidence type="ECO:0000256" key="1">
    <source>
        <dbReference type="ARBA" id="ARBA00004651"/>
    </source>
</evidence>
<evidence type="ECO:0000256" key="10">
    <source>
        <dbReference type="ARBA" id="ARBA00034269"/>
    </source>
</evidence>
<keyword evidence="9 12" id="KW-0472">Membrane</keyword>
<dbReference type="KEGG" id="blau:DQQ01_00525"/>
<organism evidence="13 14">
    <name type="scientific">Blautia argi</name>
    <dbReference type="NCBI Taxonomy" id="1912897"/>
    <lineage>
        <taxon>Bacteria</taxon>
        <taxon>Bacillati</taxon>
        <taxon>Bacillota</taxon>
        <taxon>Clostridia</taxon>
        <taxon>Lachnospirales</taxon>
        <taxon>Lachnospiraceae</taxon>
        <taxon>Blautia</taxon>
    </lineage>
</organism>
<evidence type="ECO:0000256" key="7">
    <source>
        <dbReference type="ARBA" id="ARBA00022989"/>
    </source>
</evidence>
<dbReference type="GO" id="GO:0050897">
    <property type="term" value="F:cobalt ion binding"/>
    <property type="evidence" value="ECO:0007669"/>
    <property type="project" value="TreeGrafter"/>
</dbReference>
<evidence type="ECO:0000313" key="13">
    <source>
        <dbReference type="EMBL" id="AWY96899.1"/>
    </source>
</evidence>
<dbReference type="GO" id="GO:0015087">
    <property type="term" value="F:cobalt ion transmembrane transporter activity"/>
    <property type="evidence" value="ECO:0007669"/>
    <property type="project" value="TreeGrafter"/>
</dbReference>
<evidence type="ECO:0000256" key="8">
    <source>
        <dbReference type="ARBA" id="ARBA00023065"/>
    </source>
</evidence>
<dbReference type="OrthoDB" id="9803416at2"/>
<dbReference type="SUPFAM" id="SSF144083">
    <property type="entry name" value="Magnesium transport protein CorA, transmembrane region"/>
    <property type="match status" value="1"/>
</dbReference>
<feature type="transmembrane region" description="Helical" evidence="12">
    <location>
        <begin position="255"/>
        <end position="273"/>
    </location>
</feature>
<evidence type="ECO:0000256" key="2">
    <source>
        <dbReference type="ARBA" id="ARBA00009765"/>
    </source>
</evidence>
<reference evidence="14" key="1">
    <citation type="submission" date="2018-06" db="EMBL/GenBank/DDBJ databases">
        <title>Description of Blautia argi sp. nov., a new anaerobic isolated from dog feces.</title>
        <authorList>
            <person name="Chang Y.-H."/>
            <person name="Paek J."/>
            <person name="Shin Y."/>
        </authorList>
    </citation>
    <scope>NUCLEOTIDE SEQUENCE [LARGE SCALE GENOMIC DNA]</scope>
    <source>
        <strain evidence="14">KCTC 15426</strain>
    </source>
</reference>
<evidence type="ECO:0000256" key="12">
    <source>
        <dbReference type="SAM" id="Phobius"/>
    </source>
</evidence>
<dbReference type="FunFam" id="1.20.58.340:FF:000004">
    <property type="entry name" value="Magnesium transport protein CorA"/>
    <property type="match status" value="1"/>
</dbReference>
<dbReference type="Proteomes" id="UP000250003">
    <property type="component" value="Chromosome"/>
</dbReference>